<proteinExistence type="predicted"/>
<organism evidence="2 3">
    <name type="scientific">Virgibacillus salinus</name>
    <dbReference type="NCBI Taxonomy" id="553311"/>
    <lineage>
        <taxon>Bacteria</taxon>
        <taxon>Bacillati</taxon>
        <taxon>Bacillota</taxon>
        <taxon>Bacilli</taxon>
        <taxon>Bacillales</taxon>
        <taxon>Bacillaceae</taxon>
        <taxon>Virgibacillus</taxon>
    </lineage>
</organism>
<sequence length="64" mass="6989">MIDEIVIRNVATYDSDGVKLSNLGKVNYFYGSNGSGKTTISEVLRNSSSHAKPPLIVRKICYPA</sequence>
<dbReference type="AlphaFoldDB" id="A0A1H0ZHM3"/>
<accession>A0A1H0ZHM3</accession>
<dbReference type="InterPro" id="IPR027417">
    <property type="entry name" value="P-loop_NTPase"/>
</dbReference>
<dbReference type="Proteomes" id="UP000199444">
    <property type="component" value="Unassembled WGS sequence"/>
</dbReference>
<feature type="domain" description="Protein CR006 P-loop" evidence="1">
    <location>
        <begin position="9"/>
        <end position="52"/>
    </location>
</feature>
<name>A0A1H0ZHM3_9BACI</name>
<gene>
    <name evidence="2" type="ORF">SAMN05216231_1242</name>
</gene>
<evidence type="ECO:0000313" key="3">
    <source>
        <dbReference type="Proteomes" id="UP000199444"/>
    </source>
</evidence>
<dbReference type="InterPro" id="IPR026866">
    <property type="entry name" value="CR006_AAA"/>
</dbReference>
<dbReference type="SUPFAM" id="SSF52540">
    <property type="entry name" value="P-loop containing nucleoside triphosphate hydrolases"/>
    <property type="match status" value="1"/>
</dbReference>
<dbReference type="RefSeq" id="WP_092492049.1">
    <property type="nucleotide sequence ID" value="NZ_FNKD01000001.1"/>
</dbReference>
<reference evidence="2 3" key="1">
    <citation type="submission" date="2016-10" db="EMBL/GenBank/DDBJ databases">
        <authorList>
            <person name="de Groot N.N."/>
        </authorList>
    </citation>
    <scope>NUCLEOTIDE SEQUENCE [LARGE SCALE GENOMIC DNA]</scope>
    <source>
        <strain evidence="2 3">CGMCC 1.10449</strain>
    </source>
</reference>
<evidence type="ECO:0000313" key="2">
    <source>
        <dbReference type="EMBL" id="SDQ26968.1"/>
    </source>
</evidence>
<dbReference type="Gene3D" id="3.40.50.300">
    <property type="entry name" value="P-loop containing nucleotide triphosphate hydrolases"/>
    <property type="match status" value="1"/>
</dbReference>
<keyword evidence="3" id="KW-1185">Reference proteome</keyword>
<evidence type="ECO:0000259" key="1">
    <source>
        <dbReference type="Pfam" id="PF13166"/>
    </source>
</evidence>
<dbReference type="Pfam" id="PF13166">
    <property type="entry name" value="AAA_13"/>
    <property type="match status" value="1"/>
</dbReference>
<protein>
    <submittedName>
        <fullName evidence="2">AAA domain-containing protein</fullName>
    </submittedName>
</protein>
<dbReference type="EMBL" id="FNKD01000001">
    <property type="protein sequence ID" value="SDQ26968.1"/>
    <property type="molecule type" value="Genomic_DNA"/>
</dbReference>